<reference evidence="2 3" key="1">
    <citation type="submission" date="2018-07" db="EMBL/GenBank/DDBJ databases">
        <title>Genome sequence of Nitratireductor thuwali#1536.</title>
        <authorList>
            <person name="Michoud G."/>
            <person name="Merlino G."/>
            <person name="Sefrji F.O."/>
            <person name="Daffonchio D."/>
        </authorList>
    </citation>
    <scope>NUCLEOTIDE SEQUENCE [LARGE SCALE GENOMIC DNA]</scope>
    <source>
        <strain evidence="3">Nit1536</strain>
    </source>
</reference>
<dbReference type="EMBL" id="CP030941">
    <property type="protein sequence ID" value="UUP18809.1"/>
    <property type="molecule type" value="Genomic_DNA"/>
</dbReference>
<gene>
    <name evidence="2" type="ORF">NTH_03293</name>
</gene>
<dbReference type="RefSeq" id="WP_338531009.1">
    <property type="nucleotide sequence ID" value="NZ_CP030941.1"/>
</dbReference>
<keyword evidence="3" id="KW-1185">Reference proteome</keyword>
<proteinExistence type="predicted"/>
<organism evidence="2 3">
    <name type="scientific">Nitratireductor thuwali</name>
    <dbReference type="NCBI Taxonomy" id="2267699"/>
    <lineage>
        <taxon>Bacteria</taxon>
        <taxon>Pseudomonadati</taxon>
        <taxon>Pseudomonadota</taxon>
        <taxon>Alphaproteobacteria</taxon>
        <taxon>Hyphomicrobiales</taxon>
        <taxon>Phyllobacteriaceae</taxon>
        <taxon>Nitratireductor</taxon>
    </lineage>
</organism>
<feature type="chain" id="PRO_5046761509" description="Lipoprotein" evidence="1">
    <location>
        <begin position="27"/>
        <end position="191"/>
    </location>
</feature>
<evidence type="ECO:0008006" key="4">
    <source>
        <dbReference type="Google" id="ProtNLM"/>
    </source>
</evidence>
<evidence type="ECO:0000313" key="3">
    <source>
        <dbReference type="Proteomes" id="UP001342418"/>
    </source>
</evidence>
<name>A0ABY5MPR1_9HYPH</name>
<keyword evidence="1" id="KW-0732">Signal</keyword>
<dbReference type="Proteomes" id="UP001342418">
    <property type="component" value="Chromosome"/>
</dbReference>
<feature type="signal peptide" evidence="1">
    <location>
        <begin position="1"/>
        <end position="26"/>
    </location>
</feature>
<sequence length="191" mass="20221">MGLFVQSISKRRIAAAAFLASSAILAGCQQGSGPNLGIGAQNAEPAAEAIRESELRAYCPPVSLREGTAYFRTYERGAEGDDSKIIYQASIDDVTRACKYQGTPSITVAVAGRIVPGPSGRVGTITMPIRIAAMRGDEVIYSQLFKHQVSISDTAGATQFLFTDPDIAIPGGIDRGVQLFVGYDEGPYDTP</sequence>
<accession>A0ABY5MPR1</accession>
<protein>
    <recommendedName>
        <fullName evidence="4">Lipoprotein</fullName>
    </recommendedName>
</protein>
<evidence type="ECO:0000256" key="1">
    <source>
        <dbReference type="SAM" id="SignalP"/>
    </source>
</evidence>
<evidence type="ECO:0000313" key="2">
    <source>
        <dbReference type="EMBL" id="UUP18809.1"/>
    </source>
</evidence>